<dbReference type="RefSeq" id="WP_183165884.1">
    <property type="nucleotide sequence ID" value="NZ_JACHXI010000004.1"/>
</dbReference>
<evidence type="ECO:0000313" key="1">
    <source>
        <dbReference type="EMBL" id="MBB3102920.1"/>
    </source>
</evidence>
<dbReference type="Proteomes" id="UP000549250">
    <property type="component" value="Unassembled WGS sequence"/>
</dbReference>
<comment type="caution">
    <text evidence="1">The sequence shown here is derived from an EMBL/GenBank/DDBJ whole genome shotgun (WGS) entry which is preliminary data.</text>
</comment>
<reference evidence="1 2" key="1">
    <citation type="submission" date="2020-08" db="EMBL/GenBank/DDBJ databases">
        <title>Genomic Encyclopedia of Type Strains, Phase III (KMG-III): the genomes of soil and plant-associated and newly described type strains.</title>
        <authorList>
            <person name="Whitman W."/>
        </authorList>
    </citation>
    <scope>NUCLEOTIDE SEQUENCE [LARGE SCALE GENOMIC DNA]</scope>
    <source>
        <strain evidence="1 2">CECT 4462</strain>
    </source>
</reference>
<accession>A0A839T2N9</accession>
<dbReference type="AlphaFoldDB" id="A0A839T2N9"/>
<organism evidence="1 2">
    <name type="scientific">Azomonas macrocytogenes</name>
    <name type="common">Azotobacter macrocytogenes</name>
    <dbReference type="NCBI Taxonomy" id="69962"/>
    <lineage>
        <taxon>Bacteria</taxon>
        <taxon>Pseudomonadati</taxon>
        <taxon>Pseudomonadota</taxon>
        <taxon>Gammaproteobacteria</taxon>
        <taxon>Pseudomonadales</taxon>
        <taxon>Pseudomonadaceae</taxon>
        <taxon>Azomonas</taxon>
    </lineage>
</organism>
<evidence type="ECO:0000313" key="2">
    <source>
        <dbReference type="Proteomes" id="UP000549250"/>
    </source>
</evidence>
<sequence>MSTLEQELEQRIARAISSWQKQVTEPGQPLEVDDAWLQTPEPLRMGFRVLKNAGIPPQEVELFQQRAALQAALDAAVDADTRLRLQRQLAGLEQKLAFRLEALRRMAGR</sequence>
<name>A0A839T2N9_AZOMA</name>
<keyword evidence="2" id="KW-1185">Reference proteome</keyword>
<gene>
    <name evidence="1" type="ORF">FHR87_001308</name>
</gene>
<proteinExistence type="predicted"/>
<dbReference type="EMBL" id="JACHXI010000004">
    <property type="protein sequence ID" value="MBB3102920.1"/>
    <property type="molecule type" value="Genomic_DNA"/>
</dbReference>
<protein>
    <recommendedName>
        <fullName evidence="3">DUF1992 domain-containing protein</fullName>
    </recommendedName>
</protein>
<evidence type="ECO:0008006" key="3">
    <source>
        <dbReference type="Google" id="ProtNLM"/>
    </source>
</evidence>